<accession>A0A062UPL7</accession>
<dbReference type="PATRIC" id="fig|1280947.3.peg.1547"/>
<keyword evidence="7 9" id="KW-1133">Transmembrane helix</keyword>
<evidence type="ECO:0000256" key="1">
    <source>
        <dbReference type="ARBA" id="ARBA00004429"/>
    </source>
</evidence>
<dbReference type="GO" id="GO:0015920">
    <property type="term" value="P:lipopolysaccharide transport"/>
    <property type="evidence" value="ECO:0007669"/>
    <property type="project" value="TreeGrafter"/>
</dbReference>
<feature type="transmembrane region" description="Helical" evidence="9">
    <location>
        <begin position="63"/>
        <end position="83"/>
    </location>
</feature>
<feature type="domain" description="ABC transmembrane type-2" evidence="10">
    <location>
        <begin position="64"/>
        <end position="283"/>
    </location>
</feature>
<keyword evidence="4 9" id="KW-1003">Cell membrane</keyword>
<evidence type="ECO:0000256" key="6">
    <source>
        <dbReference type="ARBA" id="ARBA00022692"/>
    </source>
</evidence>
<feature type="transmembrane region" description="Helical" evidence="9">
    <location>
        <begin position="173"/>
        <end position="199"/>
    </location>
</feature>
<proteinExistence type="inferred from homology"/>
<dbReference type="InterPro" id="IPR013525">
    <property type="entry name" value="ABC2_TM"/>
</dbReference>
<evidence type="ECO:0000313" key="12">
    <source>
        <dbReference type="Proteomes" id="UP000027190"/>
    </source>
</evidence>
<dbReference type="eggNOG" id="COG1682">
    <property type="taxonomic scope" value="Bacteria"/>
</dbReference>
<dbReference type="PROSITE" id="PS51012">
    <property type="entry name" value="ABC_TM2"/>
    <property type="match status" value="1"/>
</dbReference>
<keyword evidence="8 9" id="KW-0472">Membrane</keyword>
<dbReference type="RefSeq" id="WP_034738738.1">
    <property type="nucleotide sequence ID" value="NZ_AWFG01000019.1"/>
</dbReference>
<protein>
    <recommendedName>
        <fullName evidence="9">Transport permease protein</fullName>
    </recommendedName>
</protein>
<evidence type="ECO:0000313" key="11">
    <source>
        <dbReference type="EMBL" id="KCZ58789.1"/>
    </source>
</evidence>
<dbReference type="OrthoDB" id="9786910at2"/>
<evidence type="ECO:0000256" key="7">
    <source>
        <dbReference type="ARBA" id="ARBA00022989"/>
    </source>
</evidence>
<evidence type="ECO:0000256" key="4">
    <source>
        <dbReference type="ARBA" id="ARBA00022475"/>
    </source>
</evidence>
<gene>
    <name evidence="11" type="ORF">HY30_03365</name>
</gene>
<comment type="subcellular location">
    <subcellularLocation>
        <location evidence="1 9">Cell inner membrane</location>
        <topology evidence="1 9">Multi-pass membrane protein</topology>
    </subcellularLocation>
</comment>
<feature type="transmembrane region" description="Helical" evidence="9">
    <location>
        <begin position="136"/>
        <end position="167"/>
    </location>
</feature>
<evidence type="ECO:0000256" key="5">
    <source>
        <dbReference type="ARBA" id="ARBA00022519"/>
    </source>
</evidence>
<dbReference type="GO" id="GO:0005886">
    <property type="term" value="C:plasma membrane"/>
    <property type="evidence" value="ECO:0007669"/>
    <property type="project" value="UniProtKB-SubCell"/>
</dbReference>
<dbReference type="EMBL" id="AWFG01000019">
    <property type="protein sequence ID" value="KCZ58789.1"/>
    <property type="molecule type" value="Genomic_DNA"/>
</dbReference>
<dbReference type="STRING" id="1280947.HY30_03365"/>
<evidence type="ECO:0000256" key="2">
    <source>
        <dbReference type="ARBA" id="ARBA00007783"/>
    </source>
</evidence>
<comment type="caution">
    <text evidence="11">The sequence shown here is derived from an EMBL/GenBank/DDBJ whole genome shotgun (WGS) entry which is preliminary data.</text>
</comment>
<dbReference type="PANTHER" id="PTHR30413:SF8">
    <property type="entry name" value="TRANSPORT PERMEASE PROTEIN"/>
    <property type="match status" value="1"/>
</dbReference>
<dbReference type="InterPro" id="IPR047817">
    <property type="entry name" value="ABC2_TM_bact-type"/>
</dbReference>
<comment type="similarity">
    <text evidence="2 9">Belongs to the ABC-2 integral membrane protein family.</text>
</comment>
<feature type="transmembrane region" description="Helical" evidence="9">
    <location>
        <begin position="211"/>
        <end position="234"/>
    </location>
</feature>
<dbReference type="PANTHER" id="PTHR30413">
    <property type="entry name" value="INNER MEMBRANE TRANSPORT PERMEASE"/>
    <property type="match status" value="1"/>
</dbReference>
<sequence>MKIDRSERIDERHSAVRTYVPDARFSATSYEAIRALFKEVWGYRSHVANMFSSDFRSSYRGTMFGIFWNFALPLVPLTVYIFLVNLRVFPRHDGLAPAIFIGFNVTIWSLMTGMITRPIQVLKSRNKESMKTSLPISVSIAASFGQLCFDTLVRLGLLVLMMIYFAQWPHLNIFGFAGALLVGMVFSLSLGLILAVFNVIIPDTSRVVTILLQYGIFMSGVIFPLTSLGGLVVLEKINPFAAVIKSSRDFLFTGRHSDSIVLLIWGGIAFILFMIAMRFFYVMERRIRGID</sequence>
<evidence type="ECO:0000259" key="10">
    <source>
        <dbReference type="PROSITE" id="PS51012"/>
    </source>
</evidence>
<organism evidence="11 12">
    <name type="scientific">Hyphomonas chukchiensis</name>
    <dbReference type="NCBI Taxonomy" id="1280947"/>
    <lineage>
        <taxon>Bacteria</taxon>
        <taxon>Pseudomonadati</taxon>
        <taxon>Pseudomonadota</taxon>
        <taxon>Alphaproteobacteria</taxon>
        <taxon>Hyphomonadales</taxon>
        <taxon>Hyphomonadaceae</taxon>
        <taxon>Hyphomonas</taxon>
    </lineage>
</organism>
<dbReference type="AlphaFoldDB" id="A0A062UPL7"/>
<evidence type="ECO:0000256" key="8">
    <source>
        <dbReference type="ARBA" id="ARBA00023136"/>
    </source>
</evidence>
<keyword evidence="6 9" id="KW-0812">Transmembrane</keyword>
<feature type="transmembrane region" description="Helical" evidence="9">
    <location>
        <begin position="260"/>
        <end position="281"/>
    </location>
</feature>
<dbReference type="Proteomes" id="UP000027190">
    <property type="component" value="Unassembled WGS sequence"/>
</dbReference>
<evidence type="ECO:0000256" key="3">
    <source>
        <dbReference type="ARBA" id="ARBA00022448"/>
    </source>
</evidence>
<keyword evidence="12" id="KW-1185">Reference proteome</keyword>
<keyword evidence="3 9" id="KW-0813">Transport</keyword>
<name>A0A062UPL7_9PROT</name>
<feature type="transmembrane region" description="Helical" evidence="9">
    <location>
        <begin position="95"/>
        <end position="115"/>
    </location>
</feature>
<evidence type="ECO:0000256" key="9">
    <source>
        <dbReference type="RuleBase" id="RU361157"/>
    </source>
</evidence>
<dbReference type="GO" id="GO:0140359">
    <property type="term" value="F:ABC-type transporter activity"/>
    <property type="evidence" value="ECO:0007669"/>
    <property type="project" value="InterPro"/>
</dbReference>
<dbReference type="Pfam" id="PF01061">
    <property type="entry name" value="ABC2_membrane"/>
    <property type="match status" value="1"/>
</dbReference>
<keyword evidence="5" id="KW-0997">Cell inner membrane</keyword>
<reference evidence="11 12" key="1">
    <citation type="journal article" date="2014" name="Antonie Van Leeuwenhoek">
        <title>Hyphomonas beringensis sp. nov. and Hyphomonas chukchiensis sp. nov., isolated from surface seawater of the Bering Sea and Chukchi Sea.</title>
        <authorList>
            <person name="Li C."/>
            <person name="Lai Q."/>
            <person name="Li G."/>
            <person name="Dong C."/>
            <person name="Wang J."/>
            <person name="Liao Y."/>
            <person name="Shao Z."/>
        </authorList>
    </citation>
    <scope>NUCLEOTIDE SEQUENCE [LARGE SCALE GENOMIC DNA]</scope>
    <source>
        <strain evidence="11 12">BH-BN04-4</strain>
    </source>
</reference>